<evidence type="ECO:0000256" key="1">
    <source>
        <dbReference type="SAM" id="Phobius"/>
    </source>
</evidence>
<proteinExistence type="predicted"/>
<keyword evidence="1" id="KW-0472">Membrane</keyword>
<dbReference type="AlphaFoldDB" id="A0A6C0JQU9"/>
<reference evidence="3" key="1">
    <citation type="journal article" date="2020" name="Nature">
        <title>Giant virus diversity and host interactions through global metagenomics.</title>
        <authorList>
            <person name="Schulz F."/>
            <person name="Roux S."/>
            <person name="Paez-Espino D."/>
            <person name="Jungbluth S."/>
            <person name="Walsh D.A."/>
            <person name="Denef V.J."/>
            <person name="McMahon K.D."/>
            <person name="Konstantinidis K.T."/>
            <person name="Eloe-Fadrosh E.A."/>
            <person name="Kyrpides N.C."/>
            <person name="Woyke T."/>
        </authorList>
    </citation>
    <scope>NUCLEOTIDE SEQUENCE</scope>
    <source>
        <strain evidence="3">GVMAG-S-1038524-41</strain>
    </source>
</reference>
<dbReference type="Pfam" id="PF01569">
    <property type="entry name" value="PAP2"/>
    <property type="match status" value="1"/>
</dbReference>
<organism evidence="3">
    <name type="scientific">viral metagenome</name>
    <dbReference type="NCBI Taxonomy" id="1070528"/>
    <lineage>
        <taxon>unclassified sequences</taxon>
        <taxon>metagenomes</taxon>
        <taxon>organismal metagenomes</taxon>
    </lineage>
</organism>
<evidence type="ECO:0000313" key="3">
    <source>
        <dbReference type="EMBL" id="QHU07050.1"/>
    </source>
</evidence>
<keyword evidence="1" id="KW-0812">Transmembrane</keyword>
<name>A0A6C0JQU9_9ZZZZ</name>
<feature type="transmembrane region" description="Helical" evidence="1">
    <location>
        <begin position="36"/>
        <end position="53"/>
    </location>
</feature>
<evidence type="ECO:0000259" key="2">
    <source>
        <dbReference type="Pfam" id="PF01569"/>
    </source>
</evidence>
<dbReference type="InterPro" id="IPR000326">
    <property type="entry name" value="PAP2/HPO"/>
</dbReference>
<dbReference type="InterPro" id="IPR036938">
    <property type="entry name" value="PAP2/HPO_sf"/>
</dbReference>
<feature type="domain" description="Phosphatidic acid phosphatase type 2/haloperoxidase" evidence="2">
    <location>
        <begin position="46"/>
        <end position="185"/>
    </location>
</feature>
<keyword evidence="1" id="KW-1133">Transmembrane helix</keyword>
<feature type="transmembrane region" description="Helical" evidence="1">
    <location>
        <begin position="136"/>
        <end position="156"/>
    </location>
</feature>
<feature type="transmembrane region" description="Helical" evidence="1">
    <location>
        <begin position="162"/>
        <end position="182"/>
    </location>
</feature>
<protein>
    <recommendedName>
        <fullName evidence="2">Phosphatidic acid phosphatase type 2/haloperoxidase domain-containing protein</fullName>
    </recommendedName>
</protein>
<dbReference type="EMBL" id="MN740671">
    <property type="protein sequence ID" value="QHU07050.1"/>
    <property type="molecule type" value="Genomic_DNA"/>
</dbReference>
<feature type="transmembrane region" description="Helical" evidence="1">
    <location>
        <begin position="12"/>
        <end position="30"/>
    </location>
</feature>
<sequence length="192" mass="20807">MDKKISLLVKNNLVLTPTAVAFSAVLATVVSGDMQYLFFVGLLVVVGLINRASKILTKSMSMFKNTGPRPSTCGTNTGIDCVGCGMFPGREAKESWGMPSGHAQTTAFAATYWTIYVIKKYNKDKKDGKKTSKGQMYGSIAAMWLLAIAVWIQRLYSKCHSLLQVIIGALIGVGLGFLGYYASSKIFSQLPN</sequence>
<dbReference type="Gene3D" id="1.20.144.10">
    <property type="entry name" value="Phosphatidic acid phosphatase type 2/haloperoxidase"/>
    <property type="match status" value="1"/>
</dbReference>
<accession>A0A6C0JQU9</accession>
<dbReference type="PANTHER" id="PTHR14969:SF13">
    <property type="entry name" value="AT30094P"/>
    <property type="match status" value="1"/>
</dbReference>
<dbReference type="PANTHER" id="PTHR14969">
    <property type="entry name" value="SPHINGOSINE-1-PHOSPHATE PHOSPHOHYDROLASE"/>
    <property type="match status" value="1"/>
</dbReference>
<dbReference type="SUPFAM" id="SSF48317">
    <property type="entry name" value="Acid phosphatase/Vanadium-dependent haloperoxidase"/>
    <property type="match status" value="1"/>
</dbReference>